<feature type="domain" description="CcmS related" evidence="2">
    <location>
        <begin position="514"/>
        <end position="648"/>
    </location>
</feature>
<feature type="compositionally biased region" description="Pro residues" evidence="1">
    <location>
        <begin position="214"/>
        <end position="228"/>
    </location>
</feature>
<organism evidence="3 4">
    <name type="scientific">Trametes pubescens</name>
    <name type="common">White-rot fungus</name>
    <dbReference type="NCBI Taxonomy" id="154538"/>
    <lineage>
        <taxon>Eukaryota</taxon>
        <taxon>Fungi</taxon>
        <taxon>Dikarya</taxon>
        <taxon>Basidiomycota</taxon>
        <taxon>Agaricomycotina</taxon>
        <taxon>Agaricomycetes</taxon>
        <taxon>Polyporales</taxon>
        <taxon>Polyporaceae</taxon>
        <taxon>Trametes</taxon>
    </lineage>
</organism>
<comment type="caution">
    <text evidence="3">The sequence shown here is derived from an EMBL/GenBank/DDBJ whole genome shotgun (WGS) entry which is preliminary data.</text>
</comment>
<name>A0A1M2V8B5_TRAPU</name>
<accession>A0A1M2V8B5</accession>
<dbReference type="EMBL" id="MNAD01001599">
    <property type="protein sequence ID" value="OJT03746.1"/>
    <property type="molecule type" value="Genomic_DNA"/>
</dbReference>
<feature type="region of interest" description="Disordered" evidence="1">
    <location>
        <begin position="1"/>
        <end position="464"/>
    </location>
</feature>
<feature type="compositionally biased region" description="Basic residues" evidence="1">
    <location>
        <begin position="143"/>
        <end position="154"/>
    </location>
</feature>
<feature type="compositionally biased region" description="Gly residues" evidence="1">
    <location>
        <begin position="414"/>
        <end position="423"/>
    </location>
</feature>
<proteinExistence type="predicted"/>
<dbReference type="OMA" id="WANWANE"/>
<dbReference type="AlphaFoldDB" id="A0A1M2V8B5"/>
<dbReference type="OrthoDB" id="3171339at2759"/>
<feature type="compositionally biased region" description="Polar residues" evidence="1">
    <location>
        <begin position="338"/>
        <end position="356"/>
    </location>
</feature>
<feature type="compositionally biased region" description="Polar residues" evidence="1">
    <location>
        <begin position="455"/>
        <end position="464"/>
    </location>
</feature>
<evidence type="ECO:0000256" key="1">
    <source>
        <dbReference type="SAM" id="MobiDB-lite"/>
    </source>
</evidence>
<dbReference type="Proteomes" id="UP000184267">
    <property type="component" value="Unassembled WGS sequence"/>
</dbReference>
<evidence type="ECO:0000259" key="2">
    <source>
        <dbReference type="Pfam" id="PF26617"/>
    </source>
</evidence>
<dbReference type="InterPro" id="IPR058258">
    <property type="entry name" value="CcmS-like"/>
</dbReference>
<feature type="compositionally biased region" description="Low complexity" evidence="1">
    <location>
        <begin position="273"/>
        <end position="286"/>
    </location>
</feature>
<dbReference type="Pfam" id="PF26617">
    <property type="entry name" value="CcmS-like"/>
    <property type="match status" value="1"/>
</dbReference>
<feature type="compositionally biased region" description="Polar residues" evidence="1">
    <location>
        <begin position="287"/>
        <end position="305"/>
    </location>
</feature>
<evidence type="ECO:0000313" key="4">
    <source>
        <dbReference type="Proteomes" id="UP000184267"/>
    </source>
</evidence>
<feature type="compositionally biased region" description="Acidic residues" evidence="1">
    <location>
        <begin position="390"/>
        <end position="405"/>
    </location>
</feature>
<feature type="compositionally biased region" description="Low complexity" evidence="1">
    <location>
        <begin position="90"/>
        <end position="124"/>
    </location>
</feature>
<sequence>MAKGAKKQKAKASVADQPGDVHAEPSNAVPAVHASHDVTVNNPTVAAGGGYDEWGEPGSLAAHEDDGGWGVAGGGARSIRSEGTVDQEWGEPSAPAGGWGAPPAAAGEWGAPPAGDWGPAPAAAIDEWGAHGSPVSTNGGGRGTKKSALKRSGAHSHSQQQPLPVPPPAQAPAPTSFHPSATAHMPQSRFGAHHAQQEWGAPDAAGWGGQAAWGPPPPPKPAPGPPAGKPAWANWANEAKGMPMVNAQPAPAASYGYPTQSAAAGGGARQAVSDQQRSQILSSLLQAPNQYTKDYLSQAQAQASHQPRREQPSSHHGRPQQQSLHPSQQWQDPHFVAEQQSILHSIQEARSQSGSHHPQHGRPQPVQQADSWGYMTGGGGGWGERASTIPEEDEYDEEDDEDDWGNDMGHDKGGYGWGGGHAPNGGRVRFSPNISYGSSPRARTQSAPSMHGGAQPQSRSQGNPQQFWAPAAMASKTMKIATGAISTTVFELPPPRNGVGEAGFVDSQGAALAPAERAMFNRHRPAKERFRWGFNPDKDPRVRSLLQWIATMSNGLATIGLKRFLETQERGALFANADFRVPSPTPGAPAQPTFDYVTLDQIQRTLDATMQESVKLYDPAFQVIVFVFLLSPSGNSMALWRRKLEVPDSVRDAYYDDILNVEAELKTYPVYVDEGRDRLPVKADAPPPKKKVRFAFLRRLFGGKKSAAAS</sequence>
<protein>
    <recommendedName>
        <fullName evidence="2">CcmS related domain-containing protein</fullName>
    </recommendedName>
</protein>
<dbReference type="STRING" id="154538.A0A1M2V8B5"/>
<gene>
    <name evidence="3" type="ORF">TRAPUB_5568</name>
</gene>
<feature type="compositionally biased region" description="Polar residues" evidence="1">
    <location>
        <begin position="432"/>
        <end position="448"/>
    </location>
</feature>
<keyword evidence="4" id="KW-1185">Reference proteome</keyword>
<evidence type="ECO:0000313" key="3">
    <source>
        <dbReference type="EMBL" id="OJT03746.1"/>
    </source>
</evidence>
<reference evidence="3 4" key="1">
    <citation type="submission" date="2016-10" db="EMBL/GenBank/DDBJ databases">
        <title>Genome sequence of the basidiomycete white-rot fungus Trametes pubescens.</title>
        <authorList>
            <person name="Makela M.R."/>
            <person name="Granchi Z."/>
            <person name="Peng M."/>
            <person name="De Vries R.P."/>
            <person name="Grigoriev I."/>
            <person name="Riley R."/>
            <person name="Hilden K."/>
        </authorList>
    </citation>
    <scope>NUCLEOTIDE SEQUENCE [LARGE SCALE GENOMIC DNA]</scope>
    <source>
        <strain evidence="3 4">FBCC735</strain>
    </source>
</reference>
<feature type="compositionally biased region" description="Basic residues" evidence="1">
    <location>
        <begin position="1"/>
        <end position="10"/>
    </location>
</feature>
<feature type="compositionally biased region" description="Low complexity" evidence="1">
    <location>
        <begin position="319"/>
        <end position="331"/>
    </location>
</feature>